<sequence length="484" mass="51459">MTDERHAAEAGAEAAADGGVLLNLFCHGLGDCHLLGLPATAGGRVWMLIDCGLHGSTKGGSDRMRIVKEALRRELGDKEIAVVALTHEHWDHNSGFHPTRGVIAAGAPPVGEVWLAWTEDAACPLGGQLDKYKGQAFAALDASEKRIAAVDSLRPLSRAWDALLGFYRQPVDDNGPTSGDFALKGEVTRTARDAAASLAAPKPPRYLHPGDVLTIPGVDAVRCYVLAPPRDTKLLGLLDSVADTFSAASGQSPVLGALANALAVNAGSLTIDEDEASPFDGSEGMSLSKAKDEVAFLREHYSNEPDRMIEHDWLVGATDLALQLDAKTNNTSLVLALEIVATGHVLLFAADAQVGNWQSWAKVEFKAVPGRPGTTGADLLARTVFYKVGHHGSRNATLKEGLERMNALEIAFNPTDQAMAKKVGWGDIPASKLNAELERRTKGRLIQSDAAWIRDRNKPIPIAPGGVLASIERSDGPSLKLIIT</sequence>
<evidence type="ECO:0000259" key="1">
    <source>
        <dbReference type="Pfam" id="PF00753"/>
    </source>
</evidence>
<dbReference type="EMBL" id="JBDIME010000010">
    <property type="protein sequence ID" value="MEN2790579.1"/>
    <property type="molecule type" value="Genomic_DNA"/>
</dbReference>
<proteinExistence type="predicted"/>
<dbReference type="Pfam" id="PF00753">
    <property type="entry name" value="Lactamase_B"/>
    <property type="match status" value="1"/>
</dbReference>
<protein>
    <submittedName>
        <fullName evidence="2">MBL fold metallo-hydrolase</fullName>
    </submittedName>
</protein>
<comment type="caution">
    <text evidence="2">The sequence shown here is derived from an EMBL/GenBank/DDBJ whole genome shotgun (WGS) entry which is preliminary data.</text>
</comment>
<gene>
    <name evidence="2" type="ORF">ABC974_13145</name>
</gene>
<dbReference type="Gene3D" id="3.60.15.10">
    <property type="entry name" value="Ribonuclease Z/Hydroxyacylglutathione hydrolase-like"/>
    <property type="match status" value="1"/>
</dbReference>
<evidence type="ECO:0000313" key="3">
    <source>
        <dbReference type="Proteomes" id="UP001419910"/>
    </source>
</evidence>
<dbReference type="InterPro" id="IPR001279">
    <property type="entry name" value="Metallo-B-lactamas"/>
</dbReference>
<name>A0ABU9Y450_9SPHN</name>
<reference evidence="2 3" key="1">
    <citation type="submission" date="2024-05" db="EMBL/GenBank/DDBJ databases">
        <authorList>
            <person name="Liu Q."/>
            <person name="Xin Y.-H."/>
        </authorList>
    </citation>
    <scope>NUCLEOTIDE SEQUENCE [LARGE SCALE GENOMIC DNA]</scope>
    <source>
        <strain evidence="2 3">CGMCC 1.10181</strain>
    </source>
</reference>
<evidence type="ECO:0000313" key="2">
    <source>
        <dbReference type="EMBL" id="MEN2790579.1"/>
    </source>
</evidence>
<organism evidence="2 3">
    <name type="scientific">Sphingomonas oligophenolica</name>
    <dbReference type="NCBI Taxonomy" id="301154"/>
    <lineage>
        <taxon>Bacteria</taxon>
        <taxon>Pseudomonadati</taxon>
        <taxon>Pseudomonadota</taxon>
        <taxon>Alphaproteobacteria</taxon>
        <taxon>Sphingomonadales</taxon>
        <taxon>Sphingomonadaceae</taxon>
        <taxon>Sphingomonas</taxon>
    </lineage>
</organism>
<keyword evidence="3" id="KW-1185">Reference proteome</keyword>
<accession>A0ABU9Y450</accession>
<dbReference type="Proteomes" id="UP001419910">
    <property type="component" value="Unassembled WGS sequence"/>
</dbReference>
<dbReference type="RefSeq" id="WP_343888323.1">
    <property type="nucleotide sequence ID" value="NZ_BAAAEH010000008.1"/>
</dbReference>
<feature type="domain" description="Metallo-beta-lactamase" evidence="1">
    <location>
        <begin position="42"/>
        <end position="120"/>
    </location>
</feature>
<dbReference type="SUPFAM" id="SSF56281">
    <property type="entry name" value="Metallo-hydrolase/oxidoreductase"/>
    <property type="match status" value="1"/>
</dbReference>
<dbReference type="InterPro" id="IPR036866">
    <property type="entry name" value="RibonucZ/Hydroxyglut_hydro"/>
</dbReference>